<protein>
    <recommendedName>
        <fullName evidence="4">DUF4124 domain-containing protein</fullName>
    </recommendedName>
</protein>
<evidence type="ECO:0000313" key="3">
    <source>
        <dbReference type="Proteomes" id="UP000785613"/>
    </source>
</evidence>
<gene>
    <name evidence="2" type="ORF">F0185_03520</name>
</gene>
<organism evidence="2 3">
    <name type="scientific">Massilia rubra</name>
    <dbReference type="NCBI Taxonomy" id="2607910"/>
    <lineage>
        <taxon>Bacteria</taxon>
        <taxon>Pseudomonadati</taxon>
        <taxon>Pseudomonadota</taxon>
        <taxon>Betaproteobacteria</taxon>
        <taxon>Burkholderiales</taxon>
        <taxon>Oxalobacteraceae</taxon>
        <taxon>Telluria group</taxon>
        <taxon>Massilia</taxon>
    </lineage>
</organism>
<name>A0ABX0LF57_9BURK</name>
<proteinExistence type="predicted"/>
<keyword evidence="3" id="KW-1185">Reference proteome</keyword>
<dbReference type="RefSeq" id="WP_167221653.1">
    <property type="nucleotide sequence ID" value="NZ_VUYU01000002.1"/>
</dbReference>
<accession>A0ABX0LF57</accession>
<comment type="caution">
    <text evidence="2">The sequence shown here is derived from an EMBL/GenBank/DDBJ whole genome shotgun (WGS) entry which is preliminary data.</text>
</comment>
<evidence type="ECO:0000256" key="1">
    <source>
        <dbReference type="SAM" id="SignalP"/>
    </source>
</evidence>
<evidence type="ECO:0008006" key="4">
    <source>
        <dbReference type="Google" id="ProtNLM"/>
    </source>
</evidence>
<dbReference type="Proteomes" id="UP000785613">
    <property type="component" value="Unassembled WGS sequence"/>
</dbReference>
<feature type="signal peptide" evidence="1">
    <location>
        <begin position="1"/>
        <end position="27"/>
    </location>
</feature>
<reference evidence="2 3" key="1">
    <citation type="submission" date="2019-09" db="EMBL/GenBank/DDBJ databases">
        <title>Taxonomy of Antarctic Massilia spp.: description of Massilia rubra sp. nov., Massilia aquatica sp. nov., Massilia mucilaginosa sp. nov., Massilia frigida sp. nov. isolated from streams, lakes and regoliths.</title>
        <authorList>
            <person name="Holochova P."/>
            <person name="Sedlacek I."/>
            <person name="Kralova S."/>
            <person name="Maslanova I."/>
            <person name="Busse H.-J."/>
            <person name="Stankova E."/>
            <person name="Vrbovska V."/>
            <person name="Kovarovic V."/>
            <person name="Bartak M."/>
            <person name="Svec P."/>
            <person name="Pantucek R."/>
        </authorList>
    </citation>
    <scope>NUCLEOTIDE SEQUENCE [LARGE SCALE GENOMIC DNA]</scope>
    <source>
        <strain evidence="2 3">CCM 8692</strain>
    </source>
</reference>
<dbReference type="EMBL" id="VUYU01000002">
    <property type="protein sequence ID" value="NHZ32660.1"/>
    <property type="molecule type" value="Genomic_DNA"/>
</dbReference>
<evidence type="ECO:0000313" key="2">
    <source>
        <dbReference type="EMBL" id="NHZ32660.1"/>
    </source>
</evidence>
<sequence length="150" mass="16034">MALSGAVLRLARLGCLLLAGAVPAAQAALFKYVDPETHIASYTNYRPAQPGARELALRLDPPRRRPATARAPAMAVAAVGRATLGPADFPRIDAARQHELDRGRRHIIGTELQTAEAELAQLLAAGGAPAHIGRRRGDVAALRRELERLE</sequence>
<feature type="chain" id="PRO_5045106442" description="DUF4124 domain-containing protein" evidence="1">
    <location>
        <begin position="28"/>
        <end position="150"/>
    </location>
</feature>
<keyword evidence="1" id="KW-0732">Signal</keyword>